<dbReference type="Proteomes" id="UP000215902">
    <property type="component" value="Unassembled WGS sequence"/>
</dbReference>
<feature type="compositionally biased region" description="Low complexity" evidence="1">
    <location>
        <begin position="14"/>
        <end position="23"/>
    </location>
</feature>
<feature type="region of interest" description="Disordered" evidence="1">
    <location>
        <begin position="247"/>
        <end position="280"/>
    </location>
</feature>
<protein>
    <submittedName>
        <fullName evidence="2">Uncharacterized protein</fullName>
    </submittedName>
</protein>
<proteinExistence type="predicted"/>
<reference evidence="2 3" key="1">
    <citation type="submission" date="2017-06" db="EMBL/GenBank/DDBJ databases">
        <title>A platform for efficient transgenesis in Macrostomum lignano, a flatworm model organism for stem cell research.</title>
        <authorList>
            <person name="Berezikov E."/>
        </authorList>
    </citation>
    <scope>NUCLEOTIDE SEQUENCE [LARGE SCALE GENOMIC DNA]</scope>
    <source>
        <strain evidence="2">DV1</strain>
        <tissue evidence="2">Whole organism</tissue>
    </source>
</reference>
<sequence length="365" mass="39916">MGLEESRPVGSLYSGSAPASAGPKSVRRRSVSWGSIHRCSLNEWARGHHEAANFDQSVLSCSSKLYSECFPGFCIHQQTLIPISKKCTTSGCGSRPPKRAKFARMAEHFEYNHIPAHLSSIQNFHVKSVLCYRGHLIVLHLVRNMASQFGLVDLQINKFLGIFGKQFTEFSVELVRGEIAPDETKCLVLMPSVRYPHFDVLHLYDLRTKEALSELMIPAPAAYSHSIPALPTSAWLPPISAGCHRPPPPVAPLPATTRSTSTRSGPPRREPPPPLLPPLPQQLPPLQAASACWTVTNGCDFALRRSACRLIKLFDGFCTPRLVICCWRLLLRLPSASALAEVAAAVAAAEVVVVVVAQGSHWPVS</sequence>
<dbReference type="EMBL" id="NIVC01001181">
    <property type="protein sequence ID" value="PAA71201.1"/>
    <property type="molecule type" value="Genomic_DNA"/>
</dbReference>
<name>A0A267FBP2_9PLAT</name>
<dbReference type="AlphaFoldDB" id="A0A267FBP2"/>
<keyword evidence="3" id="KW-1185">Reference proteome</keyword>
<feature type="region of interest" description="Disordered" evidence="1">
    <location>
        <begin position="1"/>
        <end position="24"/>
    </location>
</feature>
<evidence type="ECO:0000313" key="2">
    <source>
        <dbReference type="EMBL" id="PAA71201.1"/>
    </source>
</evidence>
<organism evidence="2 3">
    <name type="scientific">Macrostomum lignano</name>
    <dbReference type="NCBI Taxonomy" id="282301"/>
    <lineage>
        <taxon>Eukaryota</taxon>
        <taxon>Metazoa</taxon>
        <taxon>Spiralia</taxon>
        <taxon>Lophotrochozoa</taxon>
        <taxon>Platyhelminthes</taxon>
        <taxon>Rhabditophora</taxon>
        <taxon>Macrostomorpha</taxon>
        <taxon>Macrostomida</taxon>
        <taxon>Macrostomidae</taxon>
        <taxon>Macrostomum</taxon>
    </lineage>
</organism>
<dbReference type="OrthoDB" id="9986652at2759"/>
<feature type="compositionally biased region" description="Low complexity" evidence="1">
    <location>
        <begin position="253"/>
        <end position="265"/>
    </location>
</feature>
<accession>A0A267FBP2</accession>
<gene>
    <name evidence="2" type="ORF">BOX15_Mlig032211g2</name>
</gene>
<evidence type="ECO:0000256" key="1">
    <source>
        <dbReference type="SAM" id="MobiDB-lite"/>
    </source>
</evidence>
<evidence type="ECO:0000313" key="3">
    <source>
        <dbReference type="Proteomes" id="UP000215902"/>
    </source>
</evidence>
<comment type="caution">
    <text evidence="2">The sequence shown here is derived from an EMBL/GenBank/DDBJ whole genome shotgun (WGS) entry which is preliminary data.</text>
</comment>